<feature type="active site" description="Charge relay system" evidence="5">
    <location>
        <position position="275"/>
    </location>
</feature>
<evidence type="ECO:0000313" key="10">
    <source>
        <dbReference type="Proteomes" id="UP000326979"/>
    </source>
</evidence>
<dbReference type="PRINTS" id="PR00723">
    <property type="entry name" value="SUBTILISIN"/>
</dbReference>
<dbReference type="PROSITE" id="PS51892">
    <property type="entry name" value="SUBTILASE"/>
    <property type="match status" value="1"/>
</dbReference>
<dbReference type="PANTHER" id="PTHR43806">
    <property type="entry name" value="PEPTIDASE S8"/>
    <property type="match status" value="1"/>
</dbReference>
<feature type="active site" description="Charge relay system" evidence="5">
    <location>
        <position position="79"/>
    </location>
</feature>
<feature type="active site" description="Charge relay system" evidence="5">
    <location>
        <position position="113"/>
    </location>
</feature>
<feature type="compositionally biased region" description="Low complexity" evidence="6">
    <location>
        <begin position="360"/>
        <end position="388"/>
    </location>
</feature>
<dbReference type="Pfam" id="PF00082">
    <property type="entry name" value="Peptidase_S8"/>
    <property type="match status" value="1"/>
</dbReference>
<evidence type="ECO:0000256" key="4">
    <source>
        <dbReference type="ARBA" id="ARBA00022825"/>
    </source>
</evidence>
<keyword evidence="3 5" id="KW-0378">Hydrolase</keyword>
<keyword evidence="2 5" id="KW-0645">Protease</keyword>
<dbReference type="GO" id="GO:0004252">
    <property type="term" value="F:serine-type endopeptidase activity"/>
    <property type="evidence" value="ECO:0007669"/>
    <property type="project" value="UniProtKB-UniRule"/>
</dbReference>
<organism evidence="9 10">
    <name type="scientific">Streptomyces phyllanthi</name>
    <dbReference type="NCBI Taxonomy" id="1803180"/>
    <lineage>
        <taxon>Bacteria</taxon>
        <taxon>Bacillati</taxon>
        <taxon>Actinomycetota</taxon>
        <taxon>Actinomycetes</taxon>
        <taxon>Kitasatosporales</taxon>
        <taxon>Streptomycetaceae</taxon>
        <taxon>Streptomyces</taxon>
    </lineage>
</organism>
<dbReference type="EMBL" id="VJZE01000056">
    <property type="protein sequence ID" value="MPY40498.1"/>
    <property type="molecule type" value="Genomic_DNA"/>
</dbReference>
<keyword evidence="7" id="KW-0812">Transmembrane</keyword>
<dbReference type="InterPro" id="IPR015500">
    <property type="entry name" value="Peptidase_S8_subtilisin-rel"/>
</dbReference>
<dbReference type="PANTHER" id="PTHR43806:SF11">
    <property type="entry name" value="CEREVISIN-RELATED"/>
    <property type="match status" value="1"/>
</dbReference>
<proteinExistence type="inferred from homology"/>
<keyword evidence="10" id="KW-1185">Reference proteome</keyword>
<keyword evidence="7" id="KW-0472">Membrane</keyword>
<evidence type="ECO:0000256" key="3">
    <source>
        <dbReference type="ARBA" id="ARBA00022801"/>
    </source>
</evidence>
<dbReference type="AlphaFoldDB" id="A0A5N8W2F0"/>
<dbReference type="GO" id="GO:0006508">
    <property type="term" value="P:proteolysis"/>
    <property type="evidence" value="ECO:0007669"/>
    <property type="project" value="UniProtKB-KW"/>
</dbReference>
<dbReference type="SUPFAM" id="SSF52743">
    <property type="entry name" value="Subtilisin-like"/>
    <property type="match status" value="1"/>
</dbReference>
<feature type="transmembrane region" description="Helical" evidence="7">
    <location>
        <begin position="397"/>
        <end position="418"/>
    </location>
</feature>
<dbReference type="Proteomes" id="UP000326979">
    <property type="component" value="Unassembled WGS sequence"/>
</dbReference>
<dbReference type="InterPro" id="IPR000209">
    <property type="entry name" value="Peptidase_S8/S53_dom"/>
</dbReference>
<dbReference type="OrthoDB" id="9798386at2"/>
<dbReference type="InterPro" id="IPR036852">
    <property type="entry name" value="Peptidase_S8/S53_dom_sf"/>
</dbReference>
<dbReference type="InterPro" id="IPR050131">
    <property type="entry name" value="Peptidase_S8_subtilisin-like"/>
</dbReference>
<feature type="domain" description="Peptidase S8/S53" evidence="8">
    <location>
        <begin position="70"/>
        <end position="324"/>
    </location>
</feature>
<evidence type="ECO:0000256" key="7">
    <source>
        <dbReference type="SAM" id="Phobius"/>
    </source>
</evidence>
<name>A0A5N8W2F0_9ACTN</name>
<evidence type="ECO:0000259" key="8">
    <source>
        <dbReference type="Pfam" id="PF00082"/>
    </source>
</evidence>
<evidence type="ECO:0000313" key="9">
    <source>
        <dbReference type="EMBL" id="MPY40498.1"/>
    </source>
</evidence>
<comment type="similarity">
    <text evidence="1 5">Belongs to the peptidase S8 family.</text>
</comment>
<evidence type="ECO:0000256" key="2">
    <source>
        <dbReference type="ARBA" id="ARBA00022670"/>
    </source>
</evidence>
<keyword evidence="4 5" id="KW-0720">Serine protease</keyword>
<gene>
    <name evidence="9" type="ORF">FNH04_11450</name>
</gene>
<dbReference type="Gene3D" id="3.40.50.200">
    <property type="entry name" value="Peptidase S8/S53 domain"/>
    <property type="match status" value="1"/>
</dbReference>
<keyword evidence="7" id="KW-1133">Transmembrane helix</keyword>
<reference evidence="9 10" key="1">
    <citation type="submission" date="2019-07" db="EMBL/GenBank/DDBJ databases">
        <title>New species of Amycolatopsis and Streptomyces.</title>
        <authorList>
            <person name="Duangmal K."/>
            <person name="Teo W.F.A."/>
            <person name="Lipun K."/>
        </authorList>
    </citation>
    <scope>NUCLEOTIDE SEQUENCE [LARGE SCALE GENOMIC DNA]</scope>
    <source>
        <strain evidence="9 10">TISTR 2346</strain>
    </source>
</reference>
<sequence>MRSATGQRGTGTVSFAGRIGRRVSTVSSALGVLAIVSAGVAPSAAAEDVQSKQWYLDAMHADEMWKVSTGKGIKIAVVDTGVNPTTSSLKGQVLVDEVPAAVAYGATKDYDSHGTTMAELIAGTGAGGGLQGLAPGSKIIPYRIRLAGIKAEEREKTAAPAEAIKAAADSDAQIISMSFTSDTIDPDMEQAINYAQSKGKLMVAGVGNDAQKLNEIGYPAAYSFIVGVAAADKSGKVAEYSEYGNYVDLGAPGLNLPHWCDATFRSYCDDGGGTSAATAITSASAALIWSAHPDWTANQVLRTLIDTAGRDWPKDKPSKYLGYGLIRPRMVLADSDINPGGAKTDPLSYENMTGVTGAEASPSASVSASSQPPKSTSGGAAAAAGSSSNSSEDNAQLWMVLGAAAAVVAIGGGAFAVMRARRGG</sequence>
<evidence type="ECO:0000256" key="6">
    <source>
        <dbReference type="SAM" id="MobiDB-lite"/>
    </source>
</evidence>
<evidence type="ECO:0000256" key="1">
    <source>
        <dbReference type="ARBA" id="ARBA00011073"/>
    </source>
</evidence>
<protein>
    <submittedName>
        <fullName evidence="9">S8 family serine peptidase</fullName>
    </submittedName>
</protein>
<comment type="caution">
    <text evidence="9">The sequence shown here is derived from an EMBL/GenBank/DDBJ whole genome shotgun (WGS) entry which is preliminary data.</text>
</comment>
<accession>A0A5N8W2F0</accession>
<evidence type="ECO:0000256" key="5">
    <source>
        <dbReference type="PROSITE-ProRule" id="PRU01240"/>
    </source>
</evidence>
<feature type="region of interest" description="Disordered" evidence="6">
    <location>
        <begin position="342"/>
        <end position="388"/>
    </location>
</feature>